<evidence type="ECO:0000313" key="1">
    <source>
        <dbReference type="EMBL" id="TEU23827.1"/>
    </source>
</evidence>
<organism evidence="1 2">
    <name type="scientific">Alkanindiges illinoisensis</name>
    <dbReference type="NCBI Taxonomy" id="197183"/>
    <lineage>
        <taxon>Bacteria</taxon>
        <taxon>Pseudomonadati</taxon>
        <taxon>Pseudomonadota</taxon>
        <taxon>Gammaproteobacteria</taxon>
        <taxon>Moraxellales</taxon>
        <taxon>Moraxellaceae</taxon>
        <taxon>Alkanindiges</taxon>
    </lineage>
</organism>
<dbReference type="InterPro" id="IPR009367">
    <property type="entry name" value="Elm1-like"/>
</dbReference>
<dbReference type="EMBL" id="SNTY01000076">
    <property type="protein sequence ID" value="TEU23827.1"/>
    <property type="molecule type" value="Genomic_DNA"/>
</dbReference>
<protein>
    <submittedName>
        <fullName evidence="1">Nucleoside-diphosphate sugar epimerase</fullName>
    </submittedName>
</protein>
<reference evidence="1 2" key="1">
    <citation type="submission" date="2019-03" db="EMBL/GenBank/DDBJ databases">
        <title>Alkanindiges illinoisensis: a potential pathogenic isolated from ascites of a gastric cancer patient with abdominal metastasis.</title>
        <authorList>
            <person name="Hu X."/>
            <person name="Yang B."/>
            <person name="Yan X."/>
            <person name="Lin L."/>
            <person name="Zhao H."/>
            <person name="Zhou F."/>
            <person name="Su B."/>
            <person name="Chen J."/>
            <person name="Rui Y."/>
            <person name="Wang Q."/>
            <person name="Zheng L."/>
        </authorList>
    </citation>
    <scope>NUCLEOTIDE SEQUENCE [LARGE SCALE GENOMIC DNA]</scope>
    <source>
        <strain evidence="1 2">NFYY 23406</strain>
    </source>
</reference>
<sequence length="354" mass="39611">MTIARPDAKPLKIIWVISDGIPGHFNQSKGILLALEQLYSLKVEWVELRLKSGIYRRVLSWLLNHWLIKQTKPSIAMLPFFYRGQLPHEKPDIVIGAGGKSMFAVAWLGRAFAAKTIFAGSLRQLKPELFNAVLILEPSTQAPFISLQTSPMPISQALLKKAAEAWLAEQHQHGQHQSEKPLWAMLIGGDGAGAHYQDSDWSNLALQMNALAAQHHIQWLITTSRRTGANAEQILKQYLNPVHVIDAVWWSEKPRPVTSSYLGLSQVVYCTIDSMSMIMEAVSAMRPVVAVIPRHFAPDQNFQNAMNRLQQQKLVVQTSVSTLKQCGGNILQLKPLEQEPLKKLADKLQGALEK</sequence>
<name>A0A4Y7X9F4_9GAMM</name>
<evidence type="ECO:0000313" key="2">
    <source>
        <dbReference type="Proteomes" id="UP000297834"/>
    </source>
</evidence>
<keyword evidence="2" id="KW-1185">Reference proteome</keyword>
<dbReference type="RefSeq" id="WP_134245499.1">
    <property type="nucleotide sequence ID" value="NZ_SNTY01000076.1"/>
</dbReference>
<accession>A0A4Y7X9F4</accession>
<proteinExistence type="predicted"/>
<comment type="caution">
    <text evidence="1">The sequence shown here is derived from an EMBL/GenBank/DDBJ whole genome shotgun (WGS) entry which is preliminary data.</text>
</comment>
<dbReference type="Pfam" id="PF06258">
    <property type="entry name" value="Mito_fiss_Elm1"/>
    <property type="match status" value="1"/>
</dbReference>
<dbReference type="STRING" id="1120977.GCA_000619845_01258"/>
<dbReference type="Proteomes" id="UP000297834">
    <property type="component" value="Unassembled WGS sequence"/>
</dbReference>
<gene>
    <name evidence="1" type="ORF">E2B99_12860</name>
</gene>
<dbReference type="OrthoDB" id="1865at2"/>
<dbReference type="AlphaFoldDB" id="A0A4Y7X9F4"/>